<comment type="caution">
    <text evidence="2">The sequence shown here is derived from an EMBL/GenBank/DDBJ whole genome shotgun (WGS) entry which is preliminary data.</text>
</comment>
<keyword evidence="1" id="KW-0732">Signal</keyword>
<dbReference type="AlphaFoldDB" id="A0A420H6P8"/>
<name>A0A420H6P8_9PEZI</name>
<evidence type="ECO:0000256" key="1">
    <source>
        <dbReference type="SAM" id="SignalP"/>
    </source>
</evidence>
<dbReference type="STRING" id="212602.A0A420H6P8"/>
<sequence>MFLLSAPVLAFFIFSGPILALPSLSSVKSPSDTSSPLLALSERSNIPLTPHQRQKRSPLYRIFVWRGYRCGKEYYRNGTINRIKKGVCERKNTGIYKKQLKFQLTTDSSVSTFFGDNAVAKISIRQHSRGFSRFFAEKGDNFDDYIAIHQNPIVLKECYMVGLVRQYKTRDPGQFTNHECYKI</sequence>
<evidence type="ECO:0000313" key="3">
    <source>
        <dbReference type="Proteomes" id="UP000286134"/>
    </source>
</evidence>
<protein>
    <recommendedName>
        <fullName evidence="4">Secreted effector protein</fullName>
    </recommendedName>
</protein>
<dbReference type="EMBL" id="MCFK01010886">
    <property type="protein sequence ID" value="RKF53116.1"/>
    <property type="molecule type" value="Genomic_DNA"/>
</dbReference>
<gene>
    <name evidence="2" type="ORF">OnM2_108031</name>
</gene>
<accession>A0A420H6P8</accession>
<keyword evidence="3" id="KW-1185">Reference proteome</keyword>
<organism evidence="2 3">
    <name type="scientific">Erysiphe neolycopersici</name>
    <dbReference type="NCBI Taxonomy" id="212602"/>
    <lineage>
        <taxon>Eukaryota</taxon>
        <taxon>Fungi</taxon>
        <taxon>Dikarya</taxon>
        <taxon>Ascomycota</taxon>
        <taxon>Pezizomycotina</taxon>
        <taxon>Leotiomycetes</taxon>
        <taxon>Erysiphales</taxon>
        <taxon>Erysiphaceae</taxon>
        <taxon>Erysiphe</taxon>
    </lineage>
</organism>
<feature type="signal peptide" evidence="1">
    <location>
        <begin position="1"/>
        <end position="20"/>
    </location>
</feature>
<reference evidence="2 3" key="1">
    <citation type="journal article" date="2018" name="BMC Genomics">
        <title>Comparative genome analyses reveal sequence features reflecting distinct modes of host-adaptation between dicot and monocot powdery mildew.</title>
        <authorList>
            <person name="Wu Y."/>
            <person name="Ma X."/>
            <person name="Pan Z."/>
            <person name="Kale S.D."/>
            <person name="Song Y."/>
            <person name="King H."/>
            <person name="Zhang Q."/>
            <person name="Presley C."/>
            <person name="Deng X."/>
            <person name="Wei C.I."/>
            <person name="Xiao S."/>
        </authorList>
    </citation>
    <scope>NUCLEOTIDE SEQUENCE [LARGE SCALE GENOMIC DNA]</scope>
    <source>
        <strain evidence="2">UMSG2</strain>
    </source>
</reference>
<dbReference type="Proteomes" id="UP000286134">
    <property type="component" value="Unassembled WGS sequence"/>
</dbReference>
<evidence type="ECO:0008006" key="4">
    <source>
        <dbReference type="Google" id="ProtNLM"/>
    </source>
</evidence>
<feature type="chain" id="PRO_5019183966" description="Secreted effector protein" evidence="1">
    <location>
        <begin position="21"/>
        <end position="183"/>
    </location>
</feature>
<proteinExistence type="predicted"/>
<evidence type="ECO:0000313" key="2">
    <source>
        <dbReference type="EMBL" id="RKF53116.1"/>
    </source>
</evidence>